<evidence type="ECO:0000313" key="6">
    <source>
        <dbReference type="Proteomes" id="UP000646827"/>
    </source>
</evidence>
<dbReference type="InterPro" id="IPR015421">
    <property type="entry name" value="PyrdxlP-dep_Trfase_major"/>
</dbReference>
<evidence type="ECO:0000256" key="1">
    <source>
        <dbReference type="ARBA" id="ARBA00004173"/>
    </source>
</evidence>
<dbReference type="Proteomes" id="UP000646827">
    <property type="component" value="Unassembled WGS sequence"/>
</dbReference>
<dbReference type="AlphaFoldDB" id="A0A8H7S755"/>
<dbReference type="PANTHER" id="PTHR42684">
    <property type="entry name" value="ADENOSYLMETHIONINE-8-AMINO-7-OXONONANOATE AMINOTRANSFERASE"/>
    <property type="match status" value="1"/>
</dbReference>
<dbReference type="PANTHER" id="PTHR42684:SF3">
    <property type="entry name" value="ADENOSYLMETHIONINE-8-AMINO-7-OXONONANOATE AMINOTRANSFERASE"/>
    <property type="match status" value="1"/>
</dbReference>
<evidence type="ECO:0000313" key="5">
    <source>
        <dbReference type="EMBL" id="KAG2223999.1"/>
    </source>
</evidence>
<dbReference type="GO" id="GO:0004015">
    <property type="term" value="F:adenosylmethionine-8-amino-7-oxononanoate transaminase activity"/>
    <property type="evidence" value="ECO:0007669"/>
    <property type="project" value="TreeGrafter"/>
</dbReference>
<comment type="subcellular location">
    <subcellularLocation>
        <location evidence="1">Mitochondrion</location>
    </subcellularLocation>
</comment>
<gene>
    <name evidence="5" type="ORF">INT45_009585</name>
</gene>
<name>A0A8H7S755_9FUNG</name>
<dbReference type="HAMAP" id="MF_00336">
    <property type="entry name" value="BioD"/>
    <property type="match status" value="1"/>
</dbReference>
<evidence type="ECO:0000256" key="2">
    <source>
        <dbReference type="ARBA" id="ARBA00022576"/>
    </source>
</evidence>
<keyword evidence="3" id="KW-0808">Transferase</keyword>
<dbReference type="InterPro" id="IPR027417">
    <property type="entry name" value="P-loop_NTPase"/>
</dbReference>
<dbReference type="GO" id="GO:0005739">
    <property type="term" value="C:mitochondrion"/>
    <property type="evidence" value="ECO:0007669"/>
    <property type="project" value="UniProtKB-SubCell"/>
</dbReference>
<dbReference type="Pfam" id="PF13500">
    <property type="entry name" value="AAA_26"/>
    <property type="match status" value="1"/>
</dbReference>
<dbReference type="GO" id="GO:0004141">
    <property type="term" value="F:dethiobiotin synthase activity"/>
    <property type="evidence" value="ECO:0007669"/>
    <property type="project" value="InterPro"/>
</dbReference>
<accession>A0A8H7S755</accession>
<dbReference type="InterPro" id="IPR015424">
    <property type="entry name" value="PyrdxlP-dep_Trfase"/>
</dbReference>
<dbReference type="SUPFAM" id="SSF52540">
    <property type="entry name" value="P-loop containing nucleoside triphosphate hydrolases"/>
    <property type="match status" value="1"/>
</dbReference>
<dbReference type="SUPFAM" id="SSF53383">
    <property type="entry name" value="PLP-dependent transferases"/>
    <property type="match status" value="1"/>
</dbReference>
<dbReference type="Pfam" id="PF00202">
    <property type="entry name" value="Aminotran_3"/>
    <property type="match status" value="2"/>
</dbReference>
<dbReference type="PROSITE" id="PS00600">
    <property type="entry name" value="AA_TRANSFER_CLASS_3"/>
    <property type="match status" value="1"/>
</dbReference>
<dbReference type="GO" id="GO:0030170">
    <property type="term" value="F:pyridoxal phosphate binding"/>
    <property type="evidence" value="ECO:0007669"/>
    <property type="project" value="InterPro"/>
</dbReference>
<dbReference type="InterPro" id="IPR049704">
    <property type="entry name" value="Aminotrans_3_PPA_site"/>
</dbReference>
<dbReference type="InterPro" id="IPR005814">
    <property type="entry name" value="Aminotrans_3"/>
</dbReference>
<evidence type="ECO:0000256" key="3">
    <source>
        <dbReference type="ARBA" id="ARBA00022679"/>
    </source>
</evidence>
<dbReference type="Gene3D" id="3.40.50.300">
    <property type="entry name" value="P-loop containing nucleotide triphosphate hydrolases"/>
    <property type="match status" value="1"/>
</dbReference>
<keyword evidence="6" id="KW-1185">Reference proteome</keyword>
<protein>
    <recommendedName>
        <fullName evidence="7">PLP-dependent transferase</fullName>
    </recommendedName>
</protein>
<organism evidence="5 6">
    <name type="scientific">Circinella minor</name>
    <dbReference type="NCBI Taxonomy" id="1195481"/>
    <lineage>
        <taxon>Eukaryota</taxon>
        <taxon>Fungi</taxon>
        <taxon>Fungi incertae sedis</taxon>
        <taxon>Mucoromycota</taxon>
        <taxon>Mucoromycotina</taxon>
        <taxon>Mucoromycetes</taxon>
        <taxon>Mucorales</taxon>
        <taxon>Lichtheimiaceae</taxon>
        <taxon>Circinella</taxon>
    </lineage>
</organism>
<keyword evidence="4" id="KW-0663">Pyridoxal phosphate</keyword>
<dbReference type="GO" id="GO:0009102">
    <property type="term" value="P:biotin biosynthetic process"/>
    <property type="evidence" value="ECO:0007669"/>
    <property type="project" value="UniProtKB-UniPathway"/>
</dbReference>
<reference evidence="5 6" key="1">
    <citation type="submission" date="2020-12" db="EMBL/GenBank/DDBJ databases">
        <title>Metabolic potential, ecology and presence of endohyphal bacteria is reflected in genomic diversity of Mucoromycotina.</title>
        <authorList>
            <person name="Muszewska A."/>
            <person name="Okrasinska A."/>
            <person name="Steczkiewicz K."/>
            <person name="Drgas O."/>
            <person name="Orlowska M."/>
            <person name="Perlinska-Lenart U."/>
            <person name="Aleksandrzak-Piekarczyk T."/>
            <person name="Szatraj K."/>
            <person name="Zielenkiewicz U."/>
            <person name="Pilsyk S."/>
            <person name="Malc E."/>
            <person name="Mieczkowski P."/>
            <person name="Kruszewska J.S."/>
            <person name="Biernat P."/>
            <person name="Pawlowska J."/>
        </authorList>
    </citation>
    <scope>NUCLEOTIDE SEQUENCE [LARGE SCALE GENOMIC DNA]</scope>
    <source>
        <strain evidence="5 6">CBS 142.35</strain>
    </source>
</reference>
<evidence type="ECO:0008006" key="7">
    <source>
        <dbReference type="Google" id="ProtNLM"/>
    </source>
</evidence>
<dbReference type="OrthoDB" id="425114at2759"/>
<dbReference type="GO" id="GO:0000287">
    <property type="term" value="F:magnesium ion binding"/>
    <property type="evidence" value="ECO:0007669"/>
    <property type="project" value="InterPro"/>
</dbReference>
<proteinExistence type="inferred from homology"/>
<dbReference type="GO" id="GO:0005524">
    <property type="term" value="F:ATP binding"/>
    <property type="evidence" value="ECO:0007669"/>
    <property type="project" value="InterPro"/>
</dbReference>
<dbReference type="Gene3D" id="3.40.640.10">
    <property type="entry name" value="Type I PLP-dependent aspartate aminotransferase-like (Major domain)"/>
    <property type="match status" value="1"/>
</dbReference>
<dbReference type="EMBL" id="JAEPRB010000050">
    <property type="protein sequence ID" value="KAG2223999.1"/>
    <property type="molecule type" value="Genomic_DNA"/>
</dbReference>
<keyword evidence="2" id="KW-0032">Aminotransferase</keyword>
<dbReference type="CDD" id="cd03109">
    <property type="entry name" value="DTBS"/>
    <property type="match status" value="1"/>
</dbReference>
<dbReference type="InterPro" id="IPR015422">
    <property type="entry name" value="PyrdxlP-dep_Trfase_small"/>
</dbReference>
<evidence type="ECO:0000256" key="4">
    <source>
        <dbReference type="ARBA" id="ARBA00022898"/>
    </source>
</evidence>
<comment type="caution">
    <text evidence="5">The sequence shown here is derived from an EMBL/GenBank/DDBJ whole genome shotgun (WGS) entry which is preliminary data.</text>
</comment>
<sequence>MPAPFHPTRAFQAYQIFAANTDVGKTILATGLCRAAALLAKQKNRDVFYLKPVQTGYPVDSDERHVKTYSTGVNTETLYKYPDPVSPHIATDKPPKDEILLSETKQRLLNYVNQSKSKDGAYSFIETAGGIHSPVMSGTPQADFYRPLRLPSVLIGDSKLGGISTTLSTYESLALRGYDIPSILLFHNERYRNHEMLSTQLEGKTLVSAVPAPPLPLEDPVKEIESMRKYYDRLDEHMEPIMKHLDQVHEARFERLAYMEEKAKDILWWPFTQHQNVKQTTVVDSAYEDYFVTYNTNKDTKDSNNGKELEPKEMFDSCASWWTQGLGHANPKLTMAAAKAAGRYGHVMFPETANEPAMSLAERILENDKWASRVFISDNGSTAIEVALKMALRATAIRYGWSDSTPIDVLGLEGGYHGDTIGAMDACSPNVFNKNVQWYKPKGHWLQAPSIHISKGKVHVRVPESIQQNGVSQYGYDSLDAVYATDNRGDDPLADVYKKYVRSQLQGLRDQGRHIGALLMEPVIMGSGGMIFVDPLFQRVLVDTVRSEGADLLGYKPQEQPKGWEGMPIIFDEIFAGMYRLGRRSASDFLGVKPDIVGYAKTLTGGLVPLALTVTKESLFDIFLSDKKENCLLHGHSYTAHPVGCAVAGETIDTLESLARVDKPTAWTSYRENWNSNETWSMWNPQTINRLSHMENVSSVMSLGSILAVELKDEQGGYNSMISKNIIHKMRHGDFDYQGTGANINLFARPLGNVIYLMTSQTTTPERVRKCEEILFDCLENNQA</sequence>
<dbReference type="Gene3D" id="3.90.1150.10">
    <property type="entry name" value="Aspartate Aminotransferase, domain 1"/>
    <property type="match status" value="1"/>
</dbReference>
<dbReference type="UniPathway" id="UPA00078"/>
<dbReference type="InterPro" id="IPR004472">
    <property type="entry name" value="DTB_synth_BioD"/>
</dbReference>